<dbReference type="AlphaFoldDB" id="A0A2T6AFC2"/>
<dbReference type="InterPro" id="IPR012796">
    <property type="entry name" value="Lysidine-tRNA-synth_C"/>
</dbReference>
<keyword evidence="4 8" id="KW-0819">tRNA processing</keyword>
<accession>A0A2T6AFC2</accession>
<protein>
    <recommendedName>
        <fullName evidence="8">tRNA(Ile)-lysidine synthase</fullName>
        <ecNumber evidence="8">6.3.4.19</ecNumber>
    </recommendedName>
    <alternativeName>
        <fullName evidence="8">tRNA(Ile)-2-lysyl-cytidine synthase</fullName>
    </alternativeName>
    <alternativeName>
        <fullName evidence="8">tRNA(Ile)-lysidine synthetase</fullName>
    </alternativeName>
</protein>
<dbReference type="InterPro" id="IPR011063">
    <property type="entry name" value="TilS/TtcA_N"/>
</dbReference>
<comment type="subcellular location">
    <subcellularLocation>
        <location evidence="1 8">Cytoplasm</location>
    </subcellularLocation>
</comment>
<evidence type="ECO:0000313" key="10">
    <source>
        <dbReference type="EMBL" id="PTX42486.1"/>
    </source>
</evidence>
<dbReference type="HAMAP" id="MF_01161">
    <property type="entry name" value="tRNA_Ile_lys_synt"/>
    <property type="match status" value="1"/>
</dbReference>
<dbReference type="InterPro" id="IPR014729">
    <property type="entry name" value="Rossmann-like_a/b/a_fold"/>
</dbReference>
<evidence type="ECO:0000256" key="4">
    <source>
        <dbReference type="ARBA" id="ARBA00022694"/>
    </source>
</evidence>
<dbReference type="GO" id="GO:0005524">
    <property type="term" value="F:ATP binding"/>
    <property type="evidence" value="ECO:0007669"/>
    <property type="project" value="UniProtKB-UniRule"/>
</dbReference>
<dbReference type="Proteomes" id="UP000244174">
    <property type="component" value="Unassembled WGS sequence"/>
</dbReference>
<proteinExistence type="inferred from homology"/>
<dbReference type="EC" id="6.3.4.19" evidence="8"/>
<dbReference type="NCBIfam" id="TIGR02432">
    <property type="entry name" value="lysidine_TilS_N"/>
    <property type="match status" value="1"/>
</dbReference>
<dbReference type="RefSeq" id="WP_108172772.1">
    <property type="nucleotide sequence ID" value="NZ_QBKQ01000003.1"/>
</dbReference>
<keyword evidence="2 8" id="KW-0963">Cytoplasm</keyword>
<evidence type="ECO:0000256" key="1">
    <source>
        <dbReference type="ARBA" id="ARBA00004496"/>
    </source>
</evidence>
<keyword evidence="6 8" id="KW-0067">ATP-binding</keyword>
<dbReference type="GO" id="GO:0032267">
    <property type="term" value="F:tRNA(Ile)-lysidine synthase activity"/>
    <property type="evidence" value="ECO:0007669"/>
    <property type="project" value="UniProtKB-EC"/>
</dbReference>
<feature type="binding site" evidence="8">
    <location>
        <begin position="26"/>
        <end position="31"/>
    </location>
    <ligand>
        <name>ATP</name>
        <dbReference type="ChEBI" id="CHEBI:30616"/>
    </ligand>
</feature>
<dbReference type="PANTHER" id="PTHR43033:SF1">
    <property type="entry name" value="TRNA(ILE)-LYSIDINE SYNTHASE-RELATED"/>
    <property type="match status" value="1"/>
</dbReference>
<dbReference type="NCBIfam" id="TIGR02433">
    <property type="entry name" value="lysidine_TilS_C"/>
    <property type="match status" value="1"/>
</dbReference>
<evidence type="ECO:0000256" key="3">
    <source>
        <dbReference type="ARBA" id="ARBA00022598"/>
    </source>
</evidence>
<comment type="catalytic activity">
    <reaction evidence="7 8">
        <text>cytidine(34) in tRNA(Ile2) + L-lysine + ATP = lysidine(34) in tRNA(Ile2) + AMP + diphosphate + H(+)</text>
        <dbReference type="Rhea" id="RHEA:43744"/>
        <dbReference type="Rhea" id="RHEA-COMP:10625"/>
        <dbReference type="Rhea" id="RHEA-COMP:10670"/>
        <dbReference type="ChEBI" id="CHEBI:15378"/>
        <dbReference type="ChEBI" id="CHEBI:30616"/>
        <dbReference type="ChEBI" id="CHEBI:32551"/>
        <dbReference type="ChEBI" id="CHEBI:33019"/>
        <dbReference type="ChEBI" id="CHEBI:82748"/>
        <dbReference type="ChEBI" id="CHEBI:83665"/>
        <dbReference type="ChEBI" id="CHEBI:456215"/>
        <dbReference type="EC" id="6.3.4.19"/>
    </reaction>
</comment>
<keyword evidence="11" id="KW-1185">Reference proteome</keyword>
<dbReference type="GO" id="GO:0006400">
    <property type="term" value="P:tRNA modification"/>
    <property type="evidence" value="ECO:0007669"/>
    <property type="project" value="UniProtKB-UniRule"/>
</dbReference>
<feature type="domain" description="Lysidine-tRNA(Ile) synthetase C-terminal" evidence="9">
    <location>
        <begin position="362"/>
        <end position="434"/>
    </location>
</feature>
<evidence type="ECO:0000256" key="5">
    <source>
        <dbReference type="ARBA" id="ARBA00022741"/>
    </source>
</evidence>
<sequence>MEKTFKNLIKADYPYLCGSKLLLAVSGGVDSVVLAHLCKLAKLDFSMAHCNFNLRGDESDGDEKFVVDLADSLEVDVYTESFDTLNFAENHGVSVQMAARDLRYEWFSELSSSAQFEYTLTAHHANDNLETFLINLIRGTGPEGLTGIKNERDNIVRPLLGFSRSEIESFAREKKYKWREDSSNASDKYMRNKIRHQIIPVMEEINPQLLDSFAKTQQHLQESLDLVEDYMSLLYPKLVEKDKYGYTLDIEFLKKVPNQKQILYQLLKSFGFTEWDDVYDLIDAQTGKMVLSDTHRLIKDRKKLLLTEHNEKIGNKEYHLEKEEDLVMIPGMGSFHISEVEKMGQTSPSCIYVPERKLKFPLVIRKWKKGDFFYPFGMKGKKKLSDFFKDEKFSLPEKEHTWILCSGDEIVWIINHRADNRFAVEKSDSKILKICIT</sequence>
<evidence type="ECO:0000256" key="8">
    <source>
        <dbReference type="HAMAP-Rule" id="MF_01161"/>
    </source>
</evidence>
<dbReference type="OrthoDB" id="9807403at2"/>
<evidence type="ECO:0000256" key="7">
    <source>
        <dbReference type="ARBA" id="ARBA00048539"/>
    </source>
</evidence>
<organism evidence="10 11">
    <name type="scientific">Christiangramia gaetbulicola</name>
    <dbReference type="NCBI Taxonomy" id="703340"/>
    <lineage>
        <taxon>Bacteria</taxon>
        <taxon>Pseudomonadati</taxon>
        <taxon>Bacteroidota</taxon>
        <taxon>Flavobacteriia</taxon>
        <taxon>Flavobacteriales</taxon>
        <taxon>Flavobacteriaceae</taxon>
        <taxon>Christiangramia</taxon>
    </lineage>
</organism>
<gene>
    <name evidence="8" type="primary">tilS</name>
    <name evidence="10" type="ORF">C8P64_2916</name>
</gene>
<dbReference type="GO" id="GO:0005737">
    <property type="term" value="C:cytoplasm"/>
    <property type="evidence" value="ECO:0007669"/>
    <property type="project" value="UniProtKB-SubCell"/>
</dbReference>
<evidence type="ECO:0000259" key="9">
    <source>
        <dbReference type="SMART" id="SM00977"/>
    </source>
</evidence>
<dbReference type="SUPFAM" id="SSF56037">
    <property type="entry name" value="PheT/TilS domain"/>
    <property type="match status" value="1"/>
</dbReference>
<dbReference type="CDD" id="cd01992">
    <property type="entry name" value="TilS_N"/>
    <property type="match status" value="1"/>
</dbReference>
<dbReference type="SUPFAM" id="SSF52402">
    <property type="entry name" value="Adenine nucleotide alpha hydrolases-like"/>
    <property type="match status" value="1"/>
</dbReference>
<dbReference type="EMBL" id="QBKQ01000003">
    <property type="protein sequence ID" value="PTX42486.1"/>
    <property type="molecule type" value="Genomic_DNA"/>
</dbReference>
<dbReference type="Pfam" id="PF01171">
    <property type="entry name" value="ATP_bind_3"/>
    <property type="match status" value="1"/>
</dbReference>
<dbReference type="SMART" id="SM00977">
    <property type="entry name" value="TilS_C"/>
    <property type="match status" value="1"/>
</dbReference>
<dbReference type="PANTHER" id="PTHR43033">
    <property type="entry name" value="TRNA(ILE)-LYSIDINE SYNTHASE-RELATED"/>
    <property type="match status" value="1"/>
</dbReference>
<comment type="function">
    <text evidence="8">Ligates lysine onto the cytidine present at position 34 of the AUA codon-specific tRNA(Ile) that contains the anticodon CAU, in an ATP-dependent manner. Cytidine is converted to lysidine, thus changing the amino acid specificity of the tRNA from methionine to isoleucine.</text>
</comment>
<comment type="caution">
    <text evidence="10">The sequence shown here is derived from an EMBL/GenBank/DDBJ whole genome shotgun (WGS) entry which is preliminary data.</text>
</comment>
<comment type="similarity">
    <text evidence="8">Belongs to the tRNA(Ile)-lysidine synthase family.</text>
</comment>
<keyword evidence="3 8" id="KW-0436">Ligase</keyword>
<dbReference type="Pfam" id="PF11734">
    <property type="entry name" value="TilS_C"/>
    <property type="match status" value="1"/>
</dbReference>
<dbReference type="InterPro" id="IPR012795">
    <property type="entry name" value="tRNA_Ile_lys_synt_N"/>
</dbReference>
<dbReference type="Gene3D" id="3.40.50.620">
    <property type="entry name" value="HUPs"/>
    <property type="match status" value="1"/>
</dbReference>
<comment type="domain">
    <text evidence="8">The N-terminal region contains the highly conserved SGGXDS motif, predicted to be a P-loop motif involved in ATP binding.</text>
</comment>
<evidence type="ECO:0000256" key="2">
    <source>
        <dbReference type="ARBA" id="ARBA00022490"/>
    </source>
</evidence>
<evidence type="ECO:0000313" key="11">
    <source>
        <dbReference type="Proteomes" id="UP000244174"/>
    </source>
</evidence>
<name>A0A2T6AFC2_9FLAO</name>
<keyword evidence="5 8" id="KW-0547">Nucleotide-binding</keyword>
<dbReference type="InterPro" id="IPR012094">
    <property type="entry name" value="tRNA_Ile_lys_synt"/>
</dbReference>
<reference evidence="10 11" key="1">
    <citation type="submission" date="2018-04" db="EMBL/GenBank/DDBJ databases">
        <title>Genomic Encyclopedia of Archaeal and Bacterial Type Strains, Phase II (KMG-II): from individual species to whole genera.</title>
        <authorList>
            <person name="Goeker M."/>
        </authorList>
    </citation>
    <scope>NUCLEOTIDE SEQUENCE [LARGE SCALE GENOMIC DNA]</scope>
    <source>
        <strain evidence="10 11">DSM 23082</strain>
    </source>
</reference>
<evidence type="ECO:0000256" key="6">
    <source>
        <dbReference type="ARBA" id="ARBA00022840"/>
    </source>
</evidence>
<dbReference type="SUPFAM" id="SSF82829">
    <property type="entry name" value="MesJ substrate recognition domain-like"/>
    <property type="match status" value="1"/>
</dbReference>